<proteinExistence type="predicted"/>
<reference evidence="1" key="2">
    <citation type="submission" date="2021-09" db="EMBL/GenBank/DDBJ databases">
        <authorList>
            <person name="Gilroy R."/>
        </authorList>
    </citation>
    <scope>NUCLEOTIDE SEQUENCE</scope>
    <source>
        <strain evidence="1">USAMLcec4-12693</strain>
    </source>
</reference>
<dbReference type="AlphaFoldDB" id="A0A9D2VXW7"/>
<dbReference type="RefSeq" id="WP_277271850.1">
    <property type="nucleotide sequence ID" value="NZ_DYXE01000048.1"/>
</dbReference>
<comment type="caution">
    <text evidence="1">The sequence shown here is derived from an EMBL/GenBank/DDBJ whole genome shotgun (WGS) entry which is preliminary data.</text>
</comment>
<dbReference type="Proteomes" id="UP000813420">
    <property type="component" value="Unassembled WGS sequence"/>
</dbReference>
<sequence>MYIGIGPEEGRRVYEKDAFGYACEQILAGSPEEQKTFMDLVKDCKDMKDLAKGVVDWFYSGNWYHETSDLQETCYIIRFSDKRLRAFYGTYLQAVESAREEAGRLGLGFVVN</sequence>
<gene>
    <name evidence="1" type="ORF">K8V39_04965</name>
</gene>
<reference evidence="1" key="1">
    <citation type="journal article" date="2021" name="PeerJ">
        <title>Extensive microbial diversity within the chicken gut microbiome revealed by metagenomics and culture.</title>
        <authorList>
            <person name="Gilroy R."/>
            <person name="Ravi A."/>
            <person name="Getino M."/>
            <person name="Pursley I."/>
            <person name="Horton D.L."/>
            <person name="Alikhan N.F."/>
            <person name="Baker D."/>
            <person name="Gharbi K."/>
            <person name="Hall N."/>
            <person name="Watson M."/>
            <person name="Adriaenssens E.M."/>
            <person name="Foster-Nyarko E."/>
            <person name="Jarju S."/>
            <person name="Secka A."/>
            <person name="Antonio M."/>
            <person name="Oren A."/>
            <person name="Chaudhuri R.R."/>
            <person name="La Ragione R."/>
            <person name="Hildebrand F."/>
            <person name="Pallen M.J."/>
        </authorList>
    </citation>
    <scope>NUCLEOTIDE SEQUENCE</scope>
    <source>
        <strain evidence="1">USAMLcec4-12693</strain>
    </source>
</reference>
<organism evidence="1 2">
    <name type="scientific">Merdimonas faecis</name>
    <dbReference type="NCBI Taxonomy" id="1653435"/>
    <lineage>
        <taxon>Bacteria</taxon>
        <taxon>Bacillati</taxon>
        <taxon>Bacillota</taxon>
        <taxon>Clostridia</taxon>
        <taxon>Lachnospirales</taxon>
        <taxon>Lachnospiraceae</taxon>
        <taxon>Merdimonas</taxon>
    </lineage>
</organism>
<accession>A0A9D2VXW7</accession>
<name>A0A9D2VXW7_9FIRM</name>
<dbReference type="EMBL" id="DYXE01000048">
    <property type="protein sequence ID" value="HJH49596.1"/>
    <property type="molecule type" value="Genomic_DNA"/>
</dbReference>
<evidence type="ECO:0000313" key="2">
    <source>
        <dbReference type="Proteomes" id="UP000813420"/>
    </source>
</evidence>
<evidence type="ECO:0000313" key="1">
    <source>
        <dbReference type="EMBL" id="HJH49596.1"/>
    </source>
</evidence>
<protein>
    <submittedName>
        <fullName evidence="1">Uncharacterized protein</fullName>
    </submittedName>
</protein>